<dbReference type="PANTHER" id="PTHR36839">
    <property type="entry name" value="METALLO-BETA-LACTAMASE FAMILY PROTEIN (AFU_ORTHOLOGUE AFUA_5G12770)"/>
    <property type="match status" value="1"/>
</dbReference>
<evidence type="ECO:0000259" key="1">
    <source>
        <dbReference type="SMART" id="SM00849"/>
    </source>
</evidence>
<dbReference type="STRING" id="342668.A0A1B8GBD8"/>
<gene>
    <name evidence="2" type="ORF">VE01_09186</name>
</gene>
<dbReference type="InterPro" id="IPR001279">
    <property type="entry name" value="Metallo-B-lactamas"/>
</dbReference>
<dbReference type="InterPro" id="IPR036866">
    <property type="entry name" value="RibonucZ/Hydroxyglut_hydro"/>
</dbReference>
<evidence type="ECO:0000313" key="3">
    <source>
        <dbReference type="Proteomes" id="UP000091956"/>
    </source>
</evidence>
<keyword evidence="3" id="KW-1185">Reference proteome</keyword>
<dbReference type="SMART" id="SM00849">
    <property type="entry name" value="Lactamase_B"/>
    <property type="match status" value="1"/>
</dbReference>
<accession>A0A1B8GBD8</accession>
<evidence type="ECO:0000313" key="2">
    <source>
        <dbReference type="EMBL" id="OBT93146.1"/>
    </source>
</evidence>
<dbReference type="AlphaFoldDB" id="A0A1B8GBD8"/>
<dbReference type="Gene3D" id="3.60.15.10">
    <property type="entry name" value="Ribonuclease Z/Hydroxyacylglutathione hydrolase-like"/>
    <property type="match status" value="1"/>
</dbReference>
<dbReference type="GeneID" id="28842572"/>
<protein>
    <recommendedName>
        <fullName evidence="1">Metallo-beta-lactamase domain-containing protein</fullName>
    </recommendedName>
</protein>
<dbReference type="SUPFAM" id="SSF56281">
    <property type="entry name" value="Metallo-hydrolase/oxidoreductase"/>
    <property type="match status" value="1"/>
</dbReference>
<feature type="domain" description="Metallo-beta-lactamase" evidence="1">
    <location>
        <begin position="89"/>
        <end position="257"/>
    </location>
</feature>
<organism evidence="2 3">
    <name type="scientific">Pseudogymnoascus verrucosus</name>
    <dbReference type="NCBI Taxonomy" id="342668"/>
    <lineage>
        <taxon>Eukaryota</taxon>
        <taxon>Fungi</taxon>
        <taxon>Dikarya</taxon>
        <taxon>Ascomycota</taxon>
        <taxon>Pezizomycotina</taxon>
        <taxon>Leotiomycetes</taxon>
        <taxon>Thelebolales</taxon>
        <taxon>Thelebolaceae</taxon>
        <taxon>Pseudogymnoascus</taxon>
    </lineage>
</organism>
<sequence length="321" mass="34937">MATTTDNDILYSRDDLLICATCGTQYGTSNAALLTSCRICDDPRQYVPPTGQSFTTLRSLRLNHTSFLSPHPTAASLSIVHSSPRLAIGQRALLVHTPAGNILWDCITLLTPSLVSSIRDLGGLVGIVISHPHFYSTHLLWAAVFKCPVYLASDDKEWLVEEEPNPKEPVRRFIDGEGGELEIPGKDGRETGAKAIKVGGHFPGSMVLLHDSRLLVGDTIMPTPSGVGDWRPHERPKGMNSFAFMWSYPNMIPLPPRALASMWRVLSRYSFTAVHAGFPGLDIEDDDVKKRVWESMGIQVGAEGGDGGVAFAEAFGLMAPL</sequence>
<dbReference type="Pfam" id="PF00753">
    <property type="entry name" value="Lactamase_B"/>
    <property type="match status" value="1"/>
</dbReference>
<dbReference type="PANTHER" id="PTHR36839:SF1">
    <property type="entry name" value="METALLO-BETA-LACTAMASE FAMILY PROTEIN (AFU_ORTHOLOGUE AFUA_5G12770)"/>
    <property type="match status" value="1"/>
</dbReference>
<dbReference type="EMBL" id="KV460257">
    <property type="protein sequence ID" value="OBT93146.1"/>
    <property type="molecule type" value="Genomic_DNA"/>
</dbReference>
<dbReference type="RefSeq" id="XP_018126879.1">
    <property type="nucleotide sequence ID" value="XM_018278602.2"/>
</dbReference>
<name>A0A1B8GBD8_9PEZI</name>
<dbReference type="Proteomes" id="UP000091956">
    <property type="component" value="Unassembled WGS sequence"/>
</dbReference>
<reference evidence="2 3" key="1">
    <citation type="submission" date="2016-03" db="EMBL/GenBank/DDBJ databases">
        <title>Comparative genomics of Pseudogymnoascus destructans, the fungus causing white-nose syndrome of bats.</title>
        <authorList>
            <person name="Palmer J.M."/>
            <person name="Drees K.P."/>
            <person name="Foster J.T."/>
            <person name="Lindner D.L."/>
        </authorList>
    </citation>
    <scope>NUCLEOTIDE SEQUENCE [LARGE SCALE GENOMIC DNA]</scope>
    <source>
        <strain evidence="2 3">UAMH 10579</strain>
    </source>
</reference>
<proteinExistence type="predicted"/>
<dbReference type="OrthoDB" id="17458at2759"/>
<reference evidence="3" key="2">
    <citation type="journal article" date="2018" name="Nat. Commun.">
        <title>Extreme sensitivity to ultraviolet light in the fungal pathogen causing white-nose syndrome of bats.</title>
        <authorList>
            <person name="Palmer J.M."/>
            <person name="Drees K.P."/>
            <person name="Foster J.T."/>
            <person name="Lindner D.L."/>
        </authorList>
    </citation>
    <scope>NUCLEOTIDE SEQUENCE [LARGE SCALE GENOMIC DNA]</scope>
    <source>
        <strain evidence="3">UAMH 10579</strain>
    </source>
</reference>